<dbReference type="Proteomes" id="UP000077266">
    <property type="component" value="Unassembled WGS sequence"/>
</dbReference>
<keyword evidence="3" id="KW-1185">Reference proteome</keyword>
<dbReference type="EMBL" id="KV425891">
    <property type="protein sequence ID" value="KZW01915.1"/>
    <property type="molecule type" value="Genomic_DNA"/>
</dbReference>
<reference evidence="2 3" key="1">
    <citation type="journal article" date="2016" name="Mol. Biol. Evol.">
        <title>Comparative Genomics of Early-Diverging Mushroom-Forming Fungi Provides Insights into the Origins of Lignocellulose Decay Capabilities.</title>
        <authorList>
            <person name="Nagy L.G."/>
            <person name="Riley R."/>
            <person name="Tritt A."/>
            <person name="Adam C."/>
            <person name="Daum C."/>
            <person name="Floudas D."/>
            <person name="Sun H."/>
            <person name="Yadav J.S."/>
            <person name="Pangilinan J."/>
            <person name="Larsson K.H."/>
            <person name="Matsuura K."/>
            <person name="Barry K."/>
            <person name="Labutti K."/>
            <person name="Kuo R."/>
            <person name="Ohm R.A."/>
            <person name="Bhattacharya S.S."/>
            <person name="Shirouzu T."/>
            <person name="Yoshinaga Y."/>
            <person name="Martin F.M."/>
            <person name="Grigoriev I.V."/>
            <person name="Hibbett D.S."/>
        </authorList>
    </citation>
    <scope>NUCLEOTIDE SEQUENCE [LARGE SCALE GENOMIC DNA]</scope>
    <source>
        <strain evidence="2 3">HHB12029</strain>
    </source>
</reference>
<feature type="compositionally biased region" description="Polar residues" evidence="1">
    <location>
        <begin position="153"/>
        <end position="167"/>
    </location>
</feature>
<protein>
    <submittedName>
        <fullName evidence="2">Uncharacterized protein</fullName>
    </submittedName>
</protein>
<dbReference type="InParanoid" id="A0A165PAZ2"/>
<evidence type="ECO:0000313" key="2">
    <source>
        <dbReference type="EMBL" id="KZW01915.1"/>
    </source>
</evidence>
<proteinExistence type="predicted"/>
<evidence type="ECO:0000256" key="1">
    <source>
        <dbReference type="SAM" id="MobiDB-lite"/>
    </source>
</evidence>
<accession>A0A165PAZ2</accession>
<sequence length="167" mass="17153">MATGDGDGAAGLTPPQRDNARRMKINALRGNREAAVPEQLQLAPLEAALIASAQRLALRHTATETLIQAMRAAALPEQVPAATSTAESVLLPPYRSQDVDALSASHGVTTFSIPPVPTIGIYKSTTVAGDGDLEGAQRGSELAALSDGEDAAQLSSRPTTSITAPTS</sequence>
<name>A0A165PAZ2_EXIGL</name>
<organism evidence="2 3">
    <name type="scientific">Exidia glandulosa HHB12029</name>
    <dbReference type="NCBI Taxonomy" id="1314781"/>
    <lineage>
        <taxon>Eukaryota</taxon>
        <taxon>Fungi</taxon>
        <taxon>Dikarya</taxon>
        <taxon>Basidiomycota</taxon>
        <taxon>Agaricomycotina</taxon>
        <taxon>Agaricomycetes</taxon>
        <taxon>Auriculariales</taxon>
        <taxon>Exidiaceae</taxon>
        <taxon>Exidia</taxon>
    </lineage>
</organism>
<feature type="region of interest" description="Disordered" evidence="1">
    <location>
        <begin position="1"/>
        <end position="20"/>
    </location>
</feature>
<feature type="region of interest" description="Disordered" evidence="1">
    <location>
        <begin position="130"/>
        <end position="167"/>
    </location>
</feature>
<gene>
    <name evidence="2" type="ORF">EXIGLDRAFT_760514</name>
</gene>
<evidence type="ECO:0000313" key="3">
    <source>
        <dbReference type="Proteomes" id="UP000077266"/>
    </source>
</evidence>
<dbReference type="AlphaFoldDB" id="A0A165PAZ2"/>